<name>A0A0D1W6G6_9EURO</name>
<dbReference type="STRING" id="1016849.A0A0D1W6G6"/>
<dbReference type="Pfam" id="PF08578">
    <property type="entry name" value="DUF1765"/>
    <property type="match status" value="1"/>
</dbReference>
<evidence type="ECO:0000313" key="3">
    <source>
        <dbReference type="Proteomes" id="UP000053599"/>
    </source>
</evidence>
<feature type="compositionally biased region" description="Low complexity" evidence="1">
    <location>
        <begin position="250"/>
        <end position="270"/>
    </location>
</feature>
<gene>
    <name evidence="2" type="ORF">PV11_00074</name>
</gene>
<dbReference type="InterPro" id="IPR013887">
    <property type="entry name" value="UPF0592"/>
</dbReference>
<sequence length="1116" mass="125064">MSAQVDGQVLPTPFIHVLSPLPSRTSLISSETLEEPLATAPPRSASYTYLSALETEPAVTSIKRTFSENVLAIPPEPKNKMNDGVQSAGMVLFRKASKKAKKRMSSAIFSFSQDEEDPQPHENKSLDSGKGEQTRSLSRSVTGTIRTLARKSWAGSRSSSPNGKDGVTAGRKRSYSPRKGKDTATPDSTGDIEPTARSASPSPIREGDDLRGKDAGPQNGDEQLSVSRRPALNVLQNTRRSETNLKRFSRTPSSTSLSSTERSRSRVSLTQVPPMPSPRSSDRLFALHGDLVKRKDPLWAAFRSIDGDFADFQARPSIQKSKVLRTILVPFLQKYAGHPSNKALRAEDLDRRTVVLNKWWTGLLEMLHGTHNQSISPAERPVFLEAASMIMSRPEWKMPESFTDSRQRNSIPRSKSTNSLESEEADFLVDTIHQNVRNMFIQNLLSQLAFVIDRLSWRAAPSSLVNFAGRTCAYAFFFCPGVADMLCRQWNLAAGTLSRVLNEFDIRFGDKLDLISNAMAAYFPQPVRSLSVVSQAALSRHLLPRRQGPPGLEKVHWWREVWLKRWNGRDTDLFFAFTKSYHLLVSDFLPGEISSKERAGIPGLVPVCAQILVVLEDTIYRQANHRRFANDDEAEGPYFDRDHPDAMAPLPVAIANADRLIAENRLVILLRDVSGDLDPDFAPFRKLFANSFEAVVRAATCKISMYNTDSCFVLCDFMEEVLPIMFRYHQIYNDIPVLDWPFWLEVFKQMMQSQTTLTRIRLIAFLYNKWSILIFNEERKRDLVLGWLLDPQVFEDNFCHWSPMVRHFFYRLLCWRLARYDNGPVADLDIEILQTLAARLNKCWAYYQYLSAEAEMRGLPLPSSAPCTPAPSRVLLILRLDNQPLITPSRMAAETSLPAMVTQSSAYQNLSSALNSIPAADVPAQGSKKRWSLFRGLNMFGSTPGNSRPGEVTPPGSPDDGSPTASGDTLPGPNGVIAVPKPASRPITPPHQACSFRFSLGEYRARPEHESPGRLTTPPQLPHIAENLLRARESSGNTSRANNDTIMRNRTREVRPVKPRAHELVTARYSGRALAEWAQVLVECRNFYGRRRQEGVPRDSLVETPSLGVENFRSPG</sequence>
<protein>
    <recommendedName>
        <fullName evidence="4">DUF1765-domain-containing protein</fullName>
    </recommendedName>
</protein>
<evidence type="ECO:0000256" key="1">
    <source>
        <dbReference type="SAM" id="MobiDB-lite"/>
    </source>
</evidence>
<feature type="region of interest" description="Disordered" evidence="1">
    <location>
        <begin position="939"/>
        <end position="977"/>
    </location>
</feature>
<dbReference type="AlphaFoldDB" id="A0A0D1W6G6"/>
<dbReference type="PANTHER" id="PTHR37988:SF1">
    <property type="entry name" value="UPF0592 MEMBRANE PROTEIN C7D4.03C"/>
    <property type="match status" value="1"/>
</dbReference>
<reference evidence="2 3" key="1">
    <citation type="submission" date="2015-01" db="EMBL/GenBank/DDBJ databases">
        <title>The Genome Sequence of Exophiala sideris CBS121828.</title>
        <authorList>
            <consortium name="The Broad Institute Genomics Platform"/>
            <person name="Cuomo C."/>
            <person name="de Hoog S."/>
            <person name="Gorbushina A."/>
            <person name="Stielow B."/>
            <person name="Teixiera M."/>
            <person name="Abouelleil A."/>
            <person name="Chapman S.B."/>
            <person name="Priest M."/>
            <person name="Young S.K."/>
            <person name="Wortman J."/>
            <person name="Nusbaum C."/>
            <person name="Birren B."/>
        </authorList>
    </citation>
    <scope>NUCLEOTIDE SEQUENCE [LARGE SCALE GENOMIC DNA]</scope>
    <source>
        <strain evidence="2 3">CBS 121828</strain>
    </source>
</reference>
<feature type="compositionally biased region" description="Basic and acidic residues" evidence="1">
    <location>
        <begin position="118"/>
        <end position="133"/>
    </location>
</feature>
<dbReference type="HOGENOM" id="CLU_003877_1_1_1"/>
<dbReference type="EMBL" id="KN846951">
    <property type="protein sequence ID" value="KIV84285.1"/>
    <property type="molecule type" value="Genomic_DNA"/>
</dbReference>
<feature type="region of interest" description="Disordered" evidence="1">
    <location>
        <begin position="104"/>
        <end position="281"/>
    </location>
</feature>
<accession>A0A0D1W6G6</accession>
<feature type="compositionally biased region" description="Basic and acidic residues" evidence="1">
    <location>
        <begin position="205"/>
        <end position="214"/>
    </location>
</feature>
<proteinExistence type="predicted"/>
<dbReference type="OrthoDB" id="296767at2759"/>
<feature type="compositionally biased region" description="Polar residues" evidence="1">
    <location>
        <begin position="134"/>
        <end position="145"/>
    </location>
</feature>
<dbReference type="Proteomes" id="UP000053599">
    <property type="component" value="Unassembled WGS sequence"/>
</dbReference>
<evidence type="ECO:0008006" key="4">
    <source>
        <dbReference type="Google" id="ProtNLM"/>
    </source>
</evidence>
<evidence type="ECO:0000313" key="2">
    <source>
        <dbReference type="EMBL" id="KIV84285.1"/>
    </source>
</evidence>
<organism evidence="2 3">
    <name type="scientific">Exophiala sideris</name>
    <dbReference type="NCBI Taxonomy" id="1016849"/>
    <lineage>
        <taxon>Eukaryota</taxon>
        <taxon>Fungi</taxon>
        <taxon>Dikarya</taxon>
        <taxon>Ascomycota</taxon>
        <taxon>Pezizomycotina</taxon>
        <taxon>Eurotiomycetes</taxon>
        <taxon>Chaetothyriomycetidae</taxon>
        <taxon>Chaetothyriales</taxon>
        <taxon>Herpotrichiellaceae</taxon>
        <taxon>Exophiala</taxon>
    </lineage>
</organism>
<dbReference type="PANTHER" id="PTHR37988">
    <property type="entry name" value="UPF0592 MEMBRANE PROTEIN C7D4.03C"/>
    <property type="match status" value="1"/>
</dbReference>